<evidence type="ECO:0000256" key="3">
    <source>
        <dbReference type="ARBA" id="ARBA00023125"/>
    </source>
</evidence>
<keyword evidence="2" id="KW-0805">Transcription regulation</keyword>
<evidence type="ECO:0000313" key="7">
    <source>
        <dbReference type="Proteomes" id="UP000292685"/>
    </source>
</evidence>
<comment type="caution">
    <text evidence="6">The sequence shown here is derived from an EMBL/GenBank/DDBJ whole genome shotgun (WGS) entry which is preliminary data.</text>
</comment>
<sequence length="314" mass="34389">MIKISSSERILLLSDVARFGTMTLAAEALGYSVSAISQQVRKLEAEAGQPLLQRHSRGIFLTDAGKSVVEHAEQIRGRLKSLQYSLDDIAGLRAGTLAMGTFPTAGASLVPLAINRFRREHPGVDLTVRSVRIDALLKMLTTREISLSLLWDYHWSRLDTPELELIHLLDDPTDLVVAPSHPLASRESVYMSELLDELWVVRAGQHPMIEVLVRAGNHVGFQPNIAYEANDYQEAQAIVAVGMGVALVPRLALTVLRDDVRVIPLAGEAPQRRILLARMADTPPTAAEASMTAMLKEASRRLVAQRVSQTPEAG</sequence>
<evidence type="ECO:0000256" key="4">
    <source>
        <dbReference type="ARBA" id="ARBA00023163"/>
    </source>
</evidence>
<dbReference type="GO" id="GO:0003700">
    <property type="term" value="F:DNA-binding transcription factor activity"/>
    <property type="evidence" value="ECO:0007669"/>
    <property type="project" value="InterPro"/>
</dbReference>
<dbReference type="Pfam" id="PF03466">
    <property type="entry name" value="LysR_substrate"/>
    <property type="match status" value="1"/>
</dbReference>
<dbReference type="GO" id="GO:0003677">
    <property type="term" value="F:DNA binding"/>
    <property type="evidence" value="ECO:0007669"/>
    <property type="project" value="UniProtKB-KW"/>
</dbReference>
<dbReference type="PANTHER" id="PTHR30346">
    <property type="entry name" value="TRANSCRIPTIONAL DUAL REGULATOR HCAR-RELATED"/>
    <property type="match status" value="1"/>
</dbReference>
<dbReference type="SUPFAM" id="SSF46785">
    <property type="entry name" value="Winged helix' DNA-binding domain"/>
    <property type="match status" value="1"/>
</dbReference>
<organism evidence="6 7">
    <name type="scientific">Zhihengliuella halotolerans</name>
    <dbReference type="NCBI Taxonomy" id="370736"/>
    <lineage>
        <taxon>Bacteria</taxon>
        <taxon>Bacillati</taxon>
        <taxon>Actinomycetota</taxon>
        <taxon>Actinomycetes</taxon>
        <taxon>Micrococcales</taxon>
        <taxon>Micrococcaceae</taxon>
        <taxon>Zhihengliuella</taxon>
    </lineage>
</organism>
<accession>A0A4Q8AFC7</accession>
<reference evidence="6 7" key="1">
    <citation type="submission" date="2019-02" db="EMBL/GenBank/DDBJ databases">
        <title>Sequencing the genomes of 1000 actinobacteria strains.</title>
        <authorList>
            <person name="Klenk H.-P."/>
        </authorList>
    </citation>
    <scope>NUCLEOTIDE SEQUENCE [LARGE SCALE GENOMIC DNA]</scope>
    <source>
        <strain evidence="6 7">DSM 17364</strain>
    </source>
</reference>
<name>A0A4Q8AFC7_9MICC</name>
<proteinExistence type="inferred from homology"/>
<dbReference type="GO" id="GO:0032993">
    <property type="term" value="C:protein-DNA complex"/>
    <property type="evidence" value="ECO:0007669"/>
    <property type="project" value="TreeGrafter"/>
</dbReference>
<feature type="domain" description="HTH lysR-type" evidence="5">
    <location>
        <begin position="16"/>
        <end position="62"/>
    </location>
</feature>
<evidence type="ECO:0000259" key="5">
    <source>
        <dbReference type="PROSITE" id="PS50931"/>
    </source>
</evidence>
<dbReference type="InterPro" id="IPR000847">
    <property type="entry name" value="LysR_HTH_N"/>
</dbReference>
<dbReference type="InterPro" id="IPR036388">
    <property type="entry name" value="WH-like_DNA-bd_sf"/>
</dbReference>
<dbReference type="InterPro" id="IPR036390">
    <property type="entry name" value="WH_DNA-bd_sf"/>
</dbReference>
<dbReference type="CDD" id="cd08423">
    <property type="entry name" value="PBP2_LTTR_like_6"/>
    <property type="match status" value="1"/>
</dbReference>
<dbReference type="Proteomes" id="UP000292685">
    <property type="component" value="Unassembled WGS sequence"/>
</dbReference>
<comment type="similarity">
    <text evidence="1">Belongs to the LysR transcriptional regulatory family.</text>
</comment>
<dbReference type="InterPro" id="IPR005119">
    <property type="entry name" value="LysR_subst-bd"/>
</dbReference>
<dbReference type="PANTHER" id="PTHR30346:SF29">
    <property type="entry name" value="LYSR SUBSTRATE-BINDING"/>
    <property type="match status" value="1"/>
</dbReference>
<dbReference type="OrthoDB" id="4131546at2"/>
<evidence type="ECO:0000256" key="2">
    <source>
        <dbReference type="ARBA" id="ARBA00023015"/>
    </source>
</evidence>
<gene>
    <name evidence="6" type="ORF">EV380_2629</name>
</gene>
<protein>
    <submittedName>
        <fullName evidence="6">DNA-binding transcriptional LysR family regulator</fullName>
    </submittedName>
</protein>
<evidence type="ECO:0000313" key="6">
    <source>
        <dbReference type="EMBL" id="RZU63022.1"/>
    </source>
</evidence>
<dbReference type="AlphaFoldDB" id="A0A4Q8AFC7"/>
<dbReference type="RefSeq" id="WP_102157614.1">
    <property type="nucleotide sequence ID" value="NZ_PGGT01000007.1"/>
</dbReference>
<keyword evidence="3 6" id="KW-0238">DNA-binding</keyword>
<dbReference type="Gene3D" id="1.10.10.10">
    <property type="entry name" value="Winged helix-like DNA-binding domain superfamily/Winged helix DNA-binding domain"/>
    <property type="match status" value="1"/>
</dbReference>
<evidence type="ECO:0000256" key="1">
    <source>
        <dbReference type="ARBA" id="ARBA00009437"/>
    </source>
</evidence>
<dbReference type="SUPFAM" id="SSF53850">
    <property type="entry name" value="Periplasmic binding protein-like II"/>
    <property type="match status" value="1"/>
</dbReference>
<dbReference type="Pfam" id="PF00126">
    <property type="entry name" value="HTH_1"/>
    <property type="match status" value="1"/>
</dbReference>
<dbReference type="EMBL" id="SHLA01000001">
    <property type="protein sequence ID" value="RZU63022.1"/>
    <property type="molecule type" value="Genomic_DNA"/>
</dbReference>
<keyword evidence="4" id="KW-0804">Transcription</keyword>
<keyword evidence="7" id="KW-1185">Reference proteome</keyword>
<dbReference type="PROSITE" id="PS50931">
    <property type="entry name" value="HTH_LYSR"/>
    <property type="match status" value="1"/>
</dbReference>
<dbReference type="Gene3D" id="3.40.190.10">
    <property type="entry name" value="Periplasmic binding protein-like II"/>
    <property type="match status" value="2"/>
</dbReference>